<comment type="caution">
    <text evidence="2">The sequence shown here is derived from an EMBL/GenBank/DDBJ whole genome shotgun (WGS) entry which is preliminary data.</text>
</comment>
<gene>
    <name evidence="2" type="ORF">CJ204_04275</name>
</gene>
<dbReference type="SUPFAM" id="SSF102588">
    <property type="entry name" value="LmbE-like"/>
    <property type="match status" value="1"/>
</dbReference>
<proteinExistence type="predicted"/>
<dbReference type="PANTHER" id="PTHR12993:SF28">
    <property type="entry name" value="LMBE FAMILY PROTEIN"/>
    <property type="match status" value="1"/>
</dbReference>
<dbReference type="GO" id="GO:0016811">
    <property type="term" value="F:hydrolase activity, acting on carbon-nitrogen (but not peptide) bonds, in linear amides"/>
    <property type="evidence" value="ECO:0007669"/>
    <property type="project" value="TreeGrafter"/>
</dbReference>
<dbReference type="Pfam" id="PF02585">
    <property type="entry name" value="PIG-L"/>
    <property type="match status" value="1"/>
</dbReference>
<keyword evidence="1" id="KW-0862">Zinc</keyword>
<evidence type="ECO:0000256" key="1">
    <source>
        <dbReference type="ARBA" id="ARBA00022833"/>
    </source>
</evidence>
<dbReference type="PANTHER" id="PTHR12993">
    <property type="entry name" value="N-ACETYLGLUCOSAMINYL-PHOSPHATIDYLINOSITOL DE-N-ACETYLASE-RELATED"/>
    <property type="match status" value="1"/>
</dbReference>
<dbReference type="Proteomes" id="UP000235363">
    <property type="component" value="Unassembled WGS sequence"/>
</dbReference>
<reference evidence="2 3" key="1">
    <citation type="submission" date="2017-09" db="EMBL/GenBank/DDBJ databases">
        <title>Bacterial strain isolated from the female urinary microbiota.</title>
        <authorList>
            <person name="Thomas-White K."/>
            <person name="Kumar N."/>
            <person name="Forster S."/>
            <person name="Putonti C."/>
            <person name="Lawley T."/>
            <person name="Wolfe A.J."/>
        </authorList>
    </citation>
    <scope>NUCLEOTIDE SEQUENCE [LARGE SCALE GENOMIC DNA]</scope>
    <source>
        <strain evidence="2 3">UMB0908</strain>
    </source>
</reference>
<dbReference type="Gene3D" id="3.40.50.10320">
    <property type="entry name" value="LmbE-like"/>
    <property type="match status" value="1"/>
</dbReference>
<dbReference type="InterPro" id="IPR024078">
    <property type="entry name" value="LmbE-like_dom_sf"/>
</dbReference>
<dbReference type="EMBL" id="PNHF01000007">
    <property type="protein sequence ID" value="PMC62758.1"/>
    <property type="molecule type" value="Genomic_DNA"/>
</dbReference>
<evidence type="ECO:0000313" key="2">
    <source>
        <dbReference type="EMBL" id="PMC62758.1"/>
    </source>
</evidence>
<name>A0A2N6T0A1_9CORY</name>
<sequence>MLALDCRDWKRVLGVVAHPDDTEYGISAAVNAWTKAGVEVSYLLLTSGEAGMKRDPAEVGPLRAEEQRAACDAVGVEDLVVLDHPDGHLVEGLDLRRDIARRIRQVRPDAVVTLTFEFEAPHGLNQADHRAAGRAAIDAARDAGNRWVFRELAEDEGLEPWEPDVFLVGQVGDPTHVVEVEPDDVAAAVKSLECHEQYLADLPGHPAPADFIPPMLEGAGALVGADHGVAFRVYELGGVAKERD</sequence>
<evidence type="ECO:0000313" key="3">
    <source>
        <dbReference type="Proteomes" id="UP000235363"/>
    </source>
</evidence>
<dbReference type="GO" id="GO:0016137">
    <property type="term" value="P:glycoside metabolic process"/>
    <property type="evidence" value="ECO:0007669"/>
    <property type="project" value="UniProtKB-ARBA"/>
</dbReference>
<dbReference type="InterPro" id="IPR003737">
    <property type="entry name" value="GlcNAc_PI_deacetylase-related"/>
</dbReference>
<accession>A0A2N6T0A1</accession>
<organism evidence="2 3">
    <name type="scientific">Corynebacterium xerosis</name>
    <dbReference type="NCBI Taxonomy" id="1725"/>
    <lineage>
        <taxon>Bacteria</taxon>
        <taxon>Bacillati</taxon>
        <taxon>Actinomycetota</taxon>
        <taxon>Actinomycetes</taxon>
        <taxon>Mycobacteriales</taxon>
        <taxon>Corynebacteriaceae</taxon>
        <taxon>Corynebacterium</taxon>
    </lineage>
</organism>
<dbReference type="AlphaFoldDB" id="A0A2N6T0A1"/>
<protein>
    <submittedName>
        <fullName evidence="2">GlcNAc-PI de-N-acetylase</fullName>
    </submittedName>
</protein>